<name>A0A563ENS7_9PSEU</name>
<protein>
    <submittedName>
        <fullName evidence="2">Uncharacterized protein</fullName>
    </submittedName>
</protein>
<dbReference type="AlphaFoldDB" id="A0A563ENS7"/>
<dbReference type="Proteomes" id="UP000316639">
    <property type="component" value="Unassembled WGS sequence"/>
</dbReference>
<feature type="region of interest" description="Disordered" evidence="1">
    <location>
        <begin position="84"/>
        <end position="121"/>
    </location>
</feature>
<keyword evidence="3" id="KW-1185">Reference proteome</keyword>
<feature type="compositionally biased region" description="Basic residues" evidence="1">
    <location>
        <begin position="110"/>
        <end position="121"/>
    </location>
</feature>
<comment type="caution">
    <text evidence="2">The sequence shown here is derived from an EMBL/GenBank/DDBJ whole genome shotgun (WGS) entry which is preliminary data.</text>
</comment>
<organism evidence="2 3">
    <name type="scientific">Lentzea tibetensis</name>
    <dbReference type="NCBI Taxonomy" id="2591470"/>
    <lineage>
        <taxon>Bacteria</taxon>
        <taxon>Bacillati</taxon>
        <taxon>Actinomycetota</taxon>
        <taxon>Actinomycetes</taxon>
        <taxon>Pseudonocardiales</taxon>
        <taxon>Pseudonocardiaceae</taxon>
        <taxon>Lentzea</taxon>
    </lineage>
</organism>
<feature type="compositionally biased region" description="Pro residues" evidence="1">
    <location>
        <begin position="87"/>
        <end position="96"/>
    </location>
</feature>
<sequence length="121" mass="12673">MTDETGRLAEELRLLIDAAAERVQPWLQKVAEAGDPTGEHTPETCGWCPLCNGVALLRGDRSELAARAAEHAAGLIAVLRAALSEPGTPPSSPPPGGTSSSDSSDEPRVQHIKVVRRSGPC</sequence>
<reference evidence="2 3" key="1">
    <citation type="submission" date="2019-07" db="EMBL/GenBank/DDBJ databases">
        <title>Lentzea xizangensis sp. nov., isolated from Qinghai-Tibetan Plateau Soils.</title>
        <authorList>
            <person name="Huang J."/>
        </authorList>
    </citation>
    <scope>NUCLEOTIDE SEQUENCE [LARGE SCALE GENOMIC DNA]</scope>
    <source>
        <strain evidence="2 3">FXJ1.1311</strain>
    </source>
</reference>
<evidence type="ECO:0000313" key="3">
    <source>
        <dbReference type="Proteomes" id="UP000316639"/>
    </source>
</evidence>
<gene>
    <name evidence="2" type="ORF">FKR81_26915</name>
</gene>
<evidence type="ECO:0000313" key="2">
    <source>
        <dbReference type="EMBL" id="TWP48924.1"/>
    </source>
</evidence>
<dbReference type="EMBL" id="VOBR01000018">
    <property type="protein sequence ID" value="TWP48924.1"/>
    <property type="molecule type" value="Genomic_DNA"/>
</dbReference>
<accession>A0A563ENS7</accession>
<dbReference type="OrthoDB" id="5196858at2"/>
<dbReference type="RefSeq" id="WP_146355739.1">
    <property type="nucleotide sequence ID" value="NZ_VOBR01000018.1"/>
</dbReference>
<evidence type="ECO:0000256" key="1">
    <source>
        <dbReference type="SAM" id="MobiDB-lite"/>
    </source>
</evidence>
<proteinExistence type="predicted"/>